<name>A0A2R4XLQ8_9BURK</name>
<sequence length="174" mass="19673">MDPSLPPPPVYVHKANAVEQARLVFEAYRWPGGKPVCPVCNPNRGPGDPRYPIYKQTRNGVAGYYRCTAPHPHPSGESKPLVFTVRTGTIMSRSHIPLDKWLFCMPWLAELRSLHWFPPATLLAENIGVNRKTAASFLRDWASLRFGALREDSANAFLLQMIEDFKKQNKLSSQ</sequence>
<accession>A0A2R4XLQ8</accession>
<dbReference type="AlphaFoldDB" id="A0A2R4XLQ8"/>
<dbReference type="Proteomes" id="UP000244571">
    <property type="component" value="Chromosome"/>
</dbReference>
<reference evidence="1 2" key="1">
    <citation type="submission" date="2018-04" db="EMBL/GenBank/DDBJ databases">
        <title>Bordetella sp. HZ20 isolated from seawater.</title>
        <authorList>
            <person name="Sun C."/>
        </authorList>
    </citation>
    <scope>NUCLEOTIDE SEQUENCE [LARGE SCALE GENOMIC DNA]</scope>
    <source>
        <strain evidence="1 2">HZ20</strain>
    </source>
</reference>
<evidence type="ECO:0000313" key="2">
    <source>
        <dbReference type="Proteomes" id="UP000244571"/>
    </source>
</evidence>
<gene>
    <name evidence="1" type="ORF">DBV39_14540</name>
</gene>
<dbReference type="KEGG" id="boz:DBV39_14540"/>
<dbReference type="OrthoDB" id="5365332at2"/>
<organism evidence="1 2">
    <name type="scientific">Orrella marina</name>
    <dbReference type="NCBI Taxonomy" id="2163011"/>
    <lineage>
        <taxon>Bacteria</taxon>
        <taxon>Pseudomonadati</taxon>
        <taxon>Pseudomonadota</taxon>
        <taxon>Betaproteobacteria</taxon>
        <taxon>Burkholderiales</taxon>
        <taxon>Alcaligenaceae</taxon>
        <taxon>Orrella</taxon>
    </lineage>
</organism>
<evidence type="ECO:0000313" key="1">
    <source>
        <dbReference type="EMBL" id="AWB34738.1"/>
    </source>
</evidence>
<keyword evidence="2" id="KW-1185">Reference proteome</keyword>
<dbReference type="RefSeq" id="WP_108622148.1">
    <property type="nucleotide sequence ID" value="NZ_CP028901.1"/>
</dbReference>
<protein>
    <submittedName>
        <fullName evidence="1">Uncharacterized protein</fullName>
    </submittedName>
</protein>
<dbReference type="EMBL" id="CP028901">
    <property type="protein sequence ID" value="AWB34738.1"/>
    <property type="molecule type" value="Genomic_DNA"/>
</dbReference>
<proteinExistence type="predicted"/>